<evidence type="ECO:0000256" key="3">
    <source>
        <dbReference type="ARBA" id="ARBA00022450"/>
    </source>
</evidence>
<dbReference type="Gene3D" id="2.30.38.10">
    <property type="entry name" value="Luciferase, Domain 3"/>
    <property type="match status" value="2"/>
</dbReference>
<dbReference type="PROSITE" id="PS00455">
    <property type="entry name" value="AMP_BINDING"/>
    <property type="match status" value="2"/>
</dbReference>
<evidence type="ECO:0000256" key="1">
    <source>
        <dbReference type="ARBA" id="ARBA00001957"/>
    </source>
</evidence>
<dbReference type="Pfam" id="PF13193">
    <property type="entry name" value="AMP-binding_C"/>
    <property type="match status" value="2"/>
</dbReference>
<dbReference type="GO" id="GO:0017000">
    <property type="term" value="P:antibiotic biosynthetic process"/>
    <property type="evidence" value="ECO:0007669"/>
    <property type="project" value="UniProtKB-ARBA"/>
</dbReference>
<dbReference type="EMBL" id="JACHJV010000001">
    <property type="protein sequence ID" value="MBB4926133.1"/>
    <property type="molecule type" value="Genomic_DNA"/>
</dbReference>
<feature type="domain" description="Carrier" evidence="6">
    <location>
        <begin position="1758"/>
        <end position="1833"/>
    </location>
</feature>
<dbReference type="InterPro" id="IPR025110">
    <property type="entry name" value="AMP-bd_C"/>
</dbReference>
<evidence type="ECO:0000313" key="8">
    <source>
        <dbReference type="Proteomes" id="UP000540506"/>
    </source>
</evidence>
<dbReference type="InterPro" id="IPR006162">
    <property type="entry name" value="Ppantetheine_attach_site"/>
</dbReference>
<dbReference type="GO" id="GO:0008610">
    <property type="term" value="P:lipid biosynthetic process"/>
    <property type="evidence" value="ECO:0007669"/>
    <property type="project" value="UniProtKB-ARBA"/>
</dbReference>
<reference evidence="7 8" key="1">
    <citation type="submission" date="2020-08" db="EMBL/GenBank/DDBJ databases">
        <title>Sequencing the genomes of 1000 actinobacteria strains.</title>
        <authorList>
            <person name="Klenk H.-P."/>
        </authorList>
    </citation>
    <scope>NUCLEOTIDE SEQUENCE [LARGE SCALE GENOMIC DNA]</scope>
    <source>
        <strain evidence="7 8">DSM 41654</strain>
    </source>
</reference>
<dbReference type="Gene3D" id="3.40.50.980">
    <property type="match status" value="4"/>
</dbReference>
<dbReference type="GO" id="GO:0005737">
    <property type="term" value="C:cytoplasm"/>
    <property type="evidence" value="ECO:0007669"/>
    <property type="project" value="TreeGrafter"/>
</dbReference>
<evidence type="ECO:0000256" key="2">
    <source>
        <dbReference type="ARBA" id="ARBA00006432"/>
    </source>
</evidence>
<comment type="caution">
    <text evidence="7">The sequence shown here is derived from an EMBL/GenBank/DDBJ whole genome shotgun (WGS) entry which is preliminary data.</text>
</comment>
<dbReference type="InterPro" id="IPR045851">
    <property type="entry name" value="AMP-bd_C_sf"/>
</dbReference>
<organism evidence="7 8">
    <name type="scientific">Kitasatospora kifunensis</name>
    <name type="common">Streptomyces kifunensis</name>
    <dbReference type="NCBI Taxonomy" id="58351"/>
    <lineage>
        <taxon>Bacteria</taxon>
        <taxon>Bacillati</taxon>
        <taxon>Actinomycetota</taxon>
        <taxon>Actinomycetes</taxon>
        <taxon>Kitasatosporales</taxon>
        <taxon>Streptomycetaceae</taxon>
        <taxon>Kitasatospora</taxon>
    </lineage>
</organism>
<dbReference type="Pfam" id="PF00550">
    <property type="entry name" value="PP-binding"/>
    <property type="match status" value="2"/>
</dbReference>
<dbReference type="Gene3D" id="3.30.559.30">
    <property type="entry name" value="Nonribosomal peptide synthetase, condensation domain"/>
    <property type="match status" value="3"/>
</dbReference>
<dbReference type="SUPFAM" id="SSF56801">
    <property type="entry name" value="Acetyl-CoA synthetase-like"/>
    <property type="match status" value="2"/>
</dbReference>
<dbReference type="InterPro" id="IPR001242">
    <property type="entry name" value="Condensation_dom"/>
</dbReference>
<dbReference type="InterPro" id="IPR000873">
    <property type="entry name" value="AMP-dep_synth/lig_dom"/>
</dbReference>
<dbReference type="FunFam" id="3.40.50.12780:FF:000012">
    <property type="entry name" value="Non-ribosomal peptide synthetase"/>
    <property type="match status" value="2"/>
</dbReference>
<dbReference type="SUPFAM" id="SSF52777">
    <property type="entry name" value="CoA-dependent acyltransferases"/>
    <property type="match status" value="3"/>
</dbReference>
<dbReference type="NCBIfam" id="TIGR01733">
    <property type="entry name" value="AA-adenyl-dom"/>
    <property type="match status" value="2"/>
</dbReference>
<evidence type="ECO:0000313" key="7">
    <source>
        <dbReference type="EMBL" id="MBB4926133.1"/>
    </source>
</evidence>
<evidence type="ECO:0000256" key="5">
    <source>
        <dbReference type="SAM" id="MobiDB-lite"/>
    </source>
</evidence>
<dbReference type="Proteomes" id="UP000540506">
    <property type="component" value="Unassembled WGS sequence"/>
</dbReference>
<proteinExistence type="inferred from homology"/>
<dbReference type="PROSITE" id="PS50075">
    <property type="entry name" value="CARRIER"/>
    <property type="match status" value="2"/>
</dbReference>
<dbReference type="InterPro" id="IPR020845">
    <property type="entry name" value="AMP-binding_CS"/>
</dbReference>
<feature type="region of interest" description="Disordered" evidence="5">
    <location>
        <begin position="1737"/>
        <end position="1757"/>
    </location>
</feature>
<dbReference type="Gene3D" id="3.30.559.10">
    <property type="entry name" value="Chloramphenicol acetyltransferase-like domain"/>
    <property type="match status" value="1"/>
</dbReference>
<dbReference type="RefSeq" id="WP_184938923.1">
    <property type="nucleotide sequence ID" value="NZ_JACHJV010000001.1"/>
</dbReference>
<dbReference type="InterPro" id="IPR020806">
    <property type="entry name" value="PKS_PP-bd"/>
</dbReference>
<comment type="similarity">
    <text evidence="2">Belongs to the ATP-dependent AMP-binding enzyme family.</text>
</comment>
<dbReference type="GO" id="GO:0044550">
    <property type="term" value="P:secondary metabolite biosynthetic process"/>
    <property type="evidence" value="ECO:0007669"/>
    <property type="project" value="UniProtKB-ARBA"/>
</dbReference>
<dbReference type="GO" id="GO:0043041">
    <property type="term" value="P:amino acid activation for nonribosomal peptide biosynthetic process"/>
    <property type="evidence" value="ECO:0007669"/>
    <property type="project" value="TreeGrafter"/>
</dbReference>
<accession>A0A7W7R674</accession>
<dbReference type="FunFam" id="3.40.50.980:FF:000001">
    <property type="entry name" value="Non-ribosomal peptide synthetase"/>
    <property type="match status" value="2"/>
</dbReference>
<dbReference type="SMART" id="SM00823">
    <property type="entry name" value="PKS_PP"/>
    <property type="match status" value="2"/>
</dbReference>
<dbReference type="FunFam" id="1.10.1200.10:FF:000005">
    <property type="entry name" value="Nonribosomal peptide synthetase 1"/>
    <property type="match status" value="2"/>
</dbReference>
<dbReference type="PROSITE" id="PS00012">
    <property type="entry name" value="PHOSPHOPANTETHEINE"/>
    <property type="match status" value="2"/>
</dbReference>
<dbReference type="InterPro" id="IPR009081">
    <property type="entry name" value="PP-bd_ACP"/>
</dbReference>
<dbReference type="SUPFAM" id="SSF47336">
    <property type="entry name" value="ACP-like"/>
    <property type="match status" value="2"/>
</dbReference>
<dbReference type="PANTHER" id="PTHR45527:SF1">
    <property type="entry name" value="FATTY ACID SYNTHASE"/>
    <property type="match status" value="1"/>
</dbReference>
<dbReference type="InterPro" id="IPR010071">
    <property type="entry name" value="AA_adenyl_dom"/>
</dbReference>
<feature type="domain" description="Carrier" evidence="6">
    <location>
        <begin position="697"/>
        <end position="771"/>
    </location>
</feature>
<dbReference type="InterPro" id="IPR023213">
    <property type="entry name" value="CAT-like_dom_sf"/>
</dbReference>
<keyword evidence="8" id="KW-1185">Reference proteome</keyword>
<keyword evidence="3" id="KW-0596">Phosphopantetheine</keyword>
<dbReference type="CDD" id="cd19543">
    <property type="entry name" value="DCL_NRPS"/>
    <property type="match status" value="1"/>
</dbReference>
<dbReference type="InterPro" id="IPR036736">
    <property type="entry name" value="ACP-like_sf"/>
</dbReference>
<evidence type="ECO:0000259" key="6">
    <source>
        <dbReference type="PROSITE" id="PS50075"/>
    </source>
</evidence>
<dbReference type="GO" id="GO:0031177">
    <property type="term" value="F:phosphopantetheine binding"/>
    <property type="evidence" value="ECO:0007669"/>
    <property type="project" value="InterPro"/>
</dbReference>
<sequence length="1845" mass="199159">MSRFPVDRPRPAAPAQATATHRFTLGSALTSGLRQLAESAGSSLFGALAAAGQVLSAVYAGQDEVTVTVRGQSARDDGASVVLHANVDSGLPFDHLLGGVFGAAGAALPGEFAVADVVLQFAELDGGLEVCVAYHPEVLDTATVERLAEAFHTLVEGVVDNRGRPLSELRLMPDDELRRVLLDWNDTTREFPAHRSLPDVFAEQVLLSPDKTAVLFGVEHLSYAELNERANRLAHRLLAEGVTPESRVALLLDRSVHAVVSILAVAKAGGVYVPLHAAYPEDRVRFVLADVGAELLLTDRSMAAKAAATDVPVLVVDDTATTAGQPAHNPERVPDARQLAYIMFTSGSTGTPKGVAVTHSDVVALAWDHRWRDVAHRRILFHSPHAFDASTYEVWVPLLTGSEMVIAVQEPTPALVRELIAEHGVTAVFLTSALLRLFAEEAPDCFDGAATVITGGEVPSAEALERVMAHCPGTLVINAYGPTEATTYALFQELCPEQVRSGAVPIGRPLDNTRLYVLDAWLRPVPVGAPGELYIAGDGLARGYFGRASVTAERFVADPFGSGERLYRTGDVVRWRADGTMDYLRRADNQVKIRGFRIEIGEIEAALTALDDVTDAVVVVHEIRGARHLVAYVVSERGQEAGAAAWRDALSARLPSYEVPSWFIPMDALPLSNTGKVDRRALPAPQIDQLSAGDHVEPRTDIERLLAQVWAEVFGVERVGVTDNFFAVGGDSILAIKVVSRARSRGIRLTAKDLFITPTIGELAEVATLADSGPDDAPPARPLVHLTAAETERLAAGGAVEDVYPLTPMQSGMLFDALMTEDTGLHLIQFDLVLDHVDEPELLGRAWQQAADRLPILRTAVVWADVSSPVQVVLAEAALPVTQHDWRELPESARRERWHTLRAADRAAGVDLAAAPLARVAIIRLTDTSVRVLWSMHHIVMDGWSGAELLAEVVADYARLRDGAGPQPQPRVPFRDYLRWLGEQDQAAAEAYWHGMLGEFITPTRLPYDSPATPDYRPRATETVEVDIAPELSARLAEVAKRTQLTTSTLLQGAWALLLSRYSGGRSVCFGATVSGRTPGLAGVDSIIGMLVNTLPVLVHVDGEQDLVAWLAGLQAEQARARDFEAVSLTQAQSWSGLSAGDNLFDSIIVFENYPFDDQAFTAHGLELSHFDTEVGAGAALGVVVLPGDRLTVRLHHDPALFEADSVRRMAEYLRTLLEAFADGLERTVGELPVLSPAEYRVVVGERAADHPVGHRMEELVAEQARLHPDAVAVELDDQDLTYAELEARANQLAHHLVERGIGSDVLVGIAIERSLDLFVAILGILKAGGAYVPLDPDYPAERLGITLAETRPPVVLAHEHAIGRFPRTDAELVFLDRDWPVIATYPTTCPEVRGSARDLAYVVYTSGSTGRPKGVMVEHRSLHNTVTAVVGPYGLTPSSRVFQLCSMSFDTGVQDLFTTWAAGGTMVVPGPDVARNGAYLVEHMLAGKVTTASIPITVLSSLDPGSLPGMDTIRVGGDVVVPEVAEAWARNHRVINNYGPTEAGVTVSLFEVEQGAGYRSVPLGEPLANTRAYVLDDRLSPVPIGVPGELYVGGVGIARGYVDNRAKTAERFVADPFGSPGARLYRTGDVVRWRPNGMLDFVGRTDDQVKIRGFRVELGEIESVLMRHDAVAEAVVSVWPDGKGNKRLVAYFVGRPGEPTLSAEELRRHLSGSLPTYMVPSAIVLLERMPLNHNGKLDRSALPAPTRQDGTGAEYVAPRDPTEEALARIWSEVLGIERVGVEDDFFTLGGDSINSLRIVARMRTAFGVEVTPRDLFEGPTIGALATTIRDRILAQVLETATAQS</sequence>
<protein>
    <submittedName>
        <fullName evidence="7">Amino acid adenylation domain-containing protein</fullName>
    </submittedName>
</protein>
<dbReference type="FunFam" id="2.30.38.10:FF:000001">
    <property type="entry name" value="Non-ribosomal peptide synthetase PvdI"/>
    <property type="match status" value="2"/>
</dbReference>
<dbReference type="CDD" id="cd05930">
    <property type="entry name" value="A_NRPS"/>
    <property type="match status" value="1"/>
</dbReference>
<dbReference type="Pfam" id="PF00501">
    <property type="entry name" value="AMP-binding"/>
    <property type="match status" value="2"/>
</dbReference>
<dbReference type="PANTHER" id="PTHR45527">
    <property type="entry name" value="NONRIBOSOMAL PEPTIDE SYNTHETASE"/>
    <property type="match status" value="1"/>
</dbReference>
<gene>
    <name evidence="7" type="ORF">FHR34_005126</name>
</gene>
<name>A0A7W7R674_KITKI</name>
<keyword evidence="4" id="KW-0597">Phosphoprotein</keyword>
<dbReference type="Gene3D" id="3.30.300.30">
    <property type="match status" value="2"/>
</dbReference>
<dbReference type="CDD" id="cd12117">
    <property type="entry name" value="A_NRPS_Srf_like"/>
    <property type="match status" value="1"/>
</dbReference>
<dbReference type="FunFam" id="3.30.300.30:FF:000010">
    <property type="entry name" value="Enterobactin synthetase component F"/>
    <property type="match status" value="2"/>
</dbReference>
<evidence type="ECO:0000256" key="4">
    <source>
        <dbReference type="ARBA" id="ARBA00022553"/>
    </source>
</evidence>
<dbReference type="Gene3D" id="1.10.1200.10">
    <property type="entry name" value="ACP-like"/>
    <property type="match status" value="2"/>
</dbReference>
<dbReference type="GO" id="GO:0003824">
    <property type="term" value="F:catalytic activity"/>
    <property type="evidence" value="ECO:0007669"/>
    <property type="project" value="InterPro"/>
</dbReference>
<comment type="cofactor">
    <cofactor evidence="1">
        <name>pantetheine 4'-phosphate</name>
        <dbReference type="ChEBI" id="CHEBI:47942"/>
    </cofactor>
</comment>
<dbReference type="Pfam" id="PF00668">
    <property type="entry name" value="Condensation"/>
    <property type="match status" value="1"/>
</dbReference>